<name>A0A0B6YR32_9EUPU</name>
<comment type="catalytic activity">
    <reaction evidence="11">
        <text>14-hydroxy-(4Z,7Z,10Z,12E,16Z,19Z)-docosahexaenoate + NAD(+) = 14-oxo-(4Z,7Z,10Z,12E,16Z,19Z)-docosahexaenoate + NADH + H(+)</text>
        <dbReference type="Rhea" id="RHEA:48952"/>
        <dbReference type="ChEBI" id="CHEBI:15378"/>
        <dbReference type="ChEBI" id="CHEBI:57540"/>
        <dbReference type="ChEBI" id="CHEBI:57945"/>
        <dbReference type="ChEBI" id="CHEBI:90866"/>
        <dbReference type="ChEBI" id="CHEBI:90867"/>
    </reaction>
    <physiologicalReaction direction="left-to-right" evidence="11">
        <dbReference type="Rhea" id="RHEA:48953"/>
    </physiologicalReaction>
</comment>
<comment type="catalytic activity">
    <reaction evidence="13">
        <text>(11R)-hydroxy-(5Z,8Z,12E,14Z)-eicosatetraenoate + NAD(+) = 11-oxo-(5Z,8Z,12E,14Z)-eicosatetraenoate + NADH + H(+)</text>
        <dbReference type="Rhea" id="RHEA:48640"/>
        <dbReference type="ChEBI" id="CHEBI:15378"/>
        <dbReference type="ChEBI" id="CHEBI:57540"/>
        <dbReference type="ChEBI" id="CHEBI:57945"/>
        <dbReference type="ChEBI" id="CHEBI:78836"/>
        <dbReference type="ChEBI" id="CHEBI:90697"/>
    </reaction>
    <physiologicalReaction direction="left-to-right" evidence="13">
        <dbReference type="Rhea" id="RHEA:48641"/>
    </physiologicalReaction>
</comment>
<dbReference type="GO" id="GO:0047034">
    <property type="term" value="F:15-hydroxyicosatetraenoate dehydrogenase activity"/>
    <property type="evidence" value="ECO:0007669"/>
    <property type="project" value="UniProtKB-EC"/>
</dbReference>
<evidence type="ECO:0000256" key="11">
    <source>
        <dbReference type="ARBA" id="ARBA00048008"/>
    </source>
</evidence>
<feature type="non-terminal residue" evidence="22">
    <location>
        <position position="1"/>
    </location>
</feature>
<sequence length="206" mass="22746">FVSSESEYNRTELSASATLRMSLSGKAAIVTGAAQGLGKAFSEVMLQNGAKVALTDYSSDHGLKTLAEFQTKYGENKVMFMKCDVTSKEEMAETFQTVKERFGGLDIVINNAGVGFEMGDLWEKTVDVNLKGTIRGTILGIEHMRRDNGGHGGVIVTFLQWQESIPIHVDQSMEQLKVLSSCTLKLGRKIQSYLLMESVSMFLHHR</sequence>
<comment type="catalytic activity">
    <reaction evidence="14">
        <text>resolvin D1 + NAD(+) = 17-oxoresolvin D1 + NADH + H(+)</text>
        <dbReference type="Rhea" id="RHEA:50128"/>
        <dbReference type="ChEBI" id="CHEBI:15378"/>
        <dbReference type="ChEBI" id="CHEBI:57540"/>
        <dbReference type="ChEBI" id="CHEBI:57945"/>
        <dbReference type="ChEBI" id="CHEBI:132079"/>
        <dbReference type="ChEBI" id="CHEBI:132081"/>
    </reaction>
    <physiologicalReaction direction="left-to-right" evidence="14">
        <dbReference type="Rhea" id="RHEA:50129"/>
    </physiologicalReaction>
</comment>
<evidence type="ECO:0000256" key="2">
    <source>
        <dbReference type="ARBA" id="ARBA00023002"/>
    </source>
</evidence>
<keyword evidence="2" id="KW-0560">Oxidoreductase</keyword>
<dbReference type="AlphaFoldDB" id="A0A0B6YR32"/>
<evidence type="ECO:0000256" key="1">
    <source>
        <dbReference type="ARBA" id="ARBA00006484"/>
    </source>
</evidence>
<evidence type="ECO:0000256" key="3">
    <source>
        <dbReference type="ARBA" id="ARBA00038968"/>
    </source>
</evidence>
<dbReference type="PANTHER" id="PTHR44229:SF4">
    <property type="entry name" value="15-HYDROXYPROSTAGLANDIN DEHYDROGENASE [NAD(+)]"/>
    <property type="match status" value="1"/>
</dbReference>
<comment type="catalytic activity">
    <reaction evidence="10">
        <text>resolvin D1 + NAD(+) = 8-oxoresolvin D1 + NADH + H(+)</text>
        <dbReference type="Rhea" id="RHEA:50124"/>
        <dbReference type="ChEBI" id="CHEBI:15378"/>
        <dbReference type="ChEBI" id="CHEBI:57540"/>
        <dbReference type="ChEBI" id="CHEBI:57945"/>
        <dbReference type="ChEBI" id="CHEBI:132079"/>
        <dbReference type="ChEBI" id="CHEBI:132080"/>
    </reaction>
    <physiologicalReaction direction="left-to-right" evidence="10">
        <dbReference type="Rhea" id="RHEA:50125"/>
    </physiologicalReaction>
</comment>
<evidence type="ECO:0000256" key="10">
    <source>
        <dbReference type="ARBA" id="ARBA00047672"/>
    </source>
</evidence>
<dbReference type="Pfam" id="PF00106">
    <property type="entry name" value="adh_short"/>
    <property type="match status" value="1"/>
</dbReference>
<comment type="catalytic activity">
    <reaction evidence="21">
        <text>resolvin E1 + NAD(+) = 18-oxo-resolvin E1 + NADH + H(+)</text>
        <dbReference type="Rhea" id="RHEA:49244"/>
        <dbReference type="ChEBI" id="CHEBI:15378"/>
        <dbReference type="ChEBI" id="CHEBI:57540"/>
        <dbReference type="ChEBI" id="CHEBI:57945"/>
        <dbReference type="ChEBI" id="CHEBI:91000"/>
        <dbReference type="ChEBI" id="CHEBI:91001"/>
    </reaction>
    <physiologicalReaction direction="left-to-right" evidence="21">
        <dbReference type="Rhea" id="RHEA:49245"/>
    </physiologicalReaction>
</comment>
<comment type="catalytic activity">
    <reaction evidence="12">
        <text>15-oxo-(5S,6R)-dihydroxy-(7E,9E,11Z)-eicosatrienoate + NADH + H(+) = (5S,6R,15S)-trihydroxy-(7E,9E,11Z)-eicosatrienoate + NAD(+)</text>
        <dbReference type="Rhea" id="RHEA:41596"/>
        <dbReference type="ChEBI" id="CHEBI:15378"/>
        <dbReference type="ChEBI" id="CHEBI:57540"/>
        <dbReference type="ChEBI" id="CHEBI:57945"/>
        <dbReference type="ChEBI" id="CHEBI:78325"/>
        <dbReference type="ChEBI" id="CHEBI:78329"/>
    </reaction>
    <physiologicalReaction direction="left-to-right" evidence="12">
        <dbReference type="Rhea" id="RHEA:41597"/>
    </physiologicalReaction>
</comment>
<comment type="catalytic activity">
    <reaction evidence="18">
        <text>prostaglandin E2 + NAD(+) = 15-oxoprostaglandin E2 + NADH + H(+)</text>
        <dbReference type="Rhea" id="RHEA:11876"/>
        <dbReference type="ChEBI" id="CHEBI:15378"/>
        <dbReference type="ChEBI" id="CHEBI:57400"/>
        <dbReference type="ChEBI" id="CHEBI:57540"/>
        <dbReference type="ChEBI" id="CHEBI:57945"/>
        <dbReference type="ChEBI" id="CHEBI:606564"/>
        <dbReference type="EC" id="1.1.1.141"/>
    </reaction>
    <physiologicalReaction direction="left-to-right" evidence="18">
        <dbReference type="Rhea" id="RHEA:11877"/>
    </physiologicalReaction>
</comment>
<dbReference type="GO" id="GO:0005737">
    <property type="term" value="C:cytoplasm"/>
    <property type="evidence" value="ECO:0007669"/>
    <property type="project" value="TreeGrafter"/>
</dbReference>
<gene>
    <name evidence="22" type="primary">ORF31393</name>
</gene>
<evidence type="ECO:0000256" key="9">
    <source>
        <dbReference type="ARBA" id="ARBA00047325"/>
    </source>
</evidence>
<evidence type="ECO:0000256" key="13">
    <source>
        <dbReference type="ARBA" id="ARBA00048144"/>
    </source>
</evidence>
<dbReference type="Gene3D" id="3.40.50.720">
    <property type="entry name" value="NAD(P)-binding Rossmann-like Domain"/>
    <property type="match status" value="1"/>
</dbReference>
<dbReference type="EC" id="1.1.1.141" evidence="3"/>
<evidence type="ECO:0000313" key="22">
    <source>
        <dbReference type="EMBL" id="CEK57900.1"/>
    </source>
</evidence>
<evidence type="ECO:0000256" key="6">
    <source>
        <dbReference type="ARBA" id="ARBA00041812"/>
    </source>
</evidence>
<evidence type="ECO:0000256" key="5">
    <source>
        <dbReference type="ARBA" id="ARBA00040276"/>
    </source>
</evidence>
<evidence type="ECO:0000256" key="17">
    <source>
        <dbReference type="ARBA" id="ARBA00048611"/>
    </source>
</evidence>
<comment type="catalytic activity">
    <reaction evidence="16">
        <text>lipoxin A4 + NAD(+) = 15-oxo-(5S,6R)-dihydroxy-(7E,9E,11Z,13E)-eicosatetraenoate + NADH + H(+)</text>
        <dbReference type="Rhea" id="RHEA:41572"/>
        <dbReference type="ChEBI" id="CHEBI:15378"/>
        <dbReference type="ChEBI" id="CHEBI:57540"/>
        <dbReference type="ChEBI" id="CHEBI:57945"/>
        <dbReference type="ChEBI" id="CHEBI:67026"/>
        <dbReference type="ChEBI" id="CHEBI:78311"/>
    </reaction>
    <physiologicalReaction direction="left-to-right" evidence="16">
        <dbReference type="Rhea" id="RHEA:41573"/>
    </physiologicalReaction>
</comment>
<comment type="catalytic activity">
    <reaction evidence="9">
        <text>prostaglandin E1 + NAD(+) = 15-oxoprostaglandin E1 + NADH + H(+)</text>
        <dbReference type="Rhea" id="RHEA:16477"/>
        <dbReference type="ChEBI" id="CHEBI:15378"/>
        <dbReference type="ChEBI" id="CHEBI:57397"/>
        <dbReference type="ChEBI" id="CHEBI:57401"/>
        <dbReference type="ChEBI" id="CHEBI:57540"/>
        <dbReference type="ChEBI" id="CHEBI:57945"/>
    </reaction>
    <physiologicalReaction direction="left-to-right" evidence="9">
        <dbReference type="Rhea" id="RHEA:16478"/>
    </physiologicalReaction>
</comment>
<dbReference type="PRINTS" id="PR00081">
    <property type="entry name" value="GDHRDH"/>
</dbReference>
<comment type="catalytic activity">
    <reaction evidence="17">
        <text>prostaglandin A1 + NAD(+) = 15-oxo-prostaglandin A1 + NADH + H(+)</text>
        <dbReference type="Rhea" id="RHEA:41263"/>
        <dbReference type="ChEBI" id="CHEBI:15378"/>
        <dbReference type="ChEBI" id="CHEBI:57398"/>
        <dbReference type="ChEBI" id="CHEBI:57540"/>
        <dbReference type="ChEBI" id="CHEBI:57945"/>
        <dbReference type="ChEBI" id="CHEBI:85072"/>
    </reaction>
    <physiologicalReaction direction="left-to-right" evidence="17">
        <dbReference type="Rhea" id="RHEA:41264"/>
    </physiologicalReaction>
</comment>
<dbReference type="SUPFAM" id="SSF51735">
    <property type="entry name" value="NAD(P)-binding Rossmann-fold domains"/>
    <property type="match status" value="1"/>
</dbReference>
<comment type="catalytic activity">
    <reaction evidence="19">
        <text>resolvin D2 + NAD(+) = 16-oxoresolvin D2 + NADH + H(+)</text>
        <dbReference type="Rhea" id="RHEA:53588"/>
        <dbReference type="ChEBI" id="CHEBI:15378"/>
        <dbReference type="ChEBI" id="CHEBI:57540"/>
        <dbReference type="ChEBI" id="CHEBI:57945"/>
        <dbReference type="ChEBI" id="CHEBI:133367"/>
        <dbReference type="ChEBI" id="CHEBI:137498"/>
    </reaction>
    <physiologicalReaction direction="left-to-right" evidence="19">
        <dbReference type="Rhea" id="RHEA:53589"/>
    </physiologicalReaction>
</comment>
<evidence type="ECO:0000256" key="7">
    <source>
        <dbReference type="ARBA" id="ARBA00042026"/>
    </source>
</evidence>
<dbReference type="InterPro" id="IPR036291">
    <property type="entry name" value="NAD(P)-bd_dom_sf"/>
</dbReference>
<dbReference type="GO" id="GO:0016404">
    <property type="term" value="F:15-hydroxyprostaglandin dehydrogenase (NAD+) activity"/>
    <property type="evidence" value="ECO:0007669"/>
    <property type="project" value="UniProtKB-EC"/>
</dbReference>
<evidence type="ECO:0000256" key="16">
    <source>
        <dbReference type="ARBA" id="ARBA00048535"/>
    </source>
</evidence>
<comment type="function">
    <text evidence="8">Catalyzes the NAD-dependent dehydrogenation (oxidation) of a broad array of hydroxylated polyunsaturated fatty acids (mainly eicosanoids and docosanoids, including prostaglandins, lipoxins and resolvins), yielding their corresponding keto (oxo) metabolites. Decreases the levels of the pro-proliferative prostaglandins such as prostaglandin E2 (whose activity is increased in cancer because of an increase in the expression of cyclooxygenase 2) and generates oxo-fatty acid products that can profoundly influence cell function by abrogating pro-inflammatory cytokine expression. Converts resolvins E1, D1 and D2 to their oxo products, which represents a mode of resolvin inactivation. Resolvin E1 plays important roles during the resolution phase of acute inflammation, while resolvins D1 and D2 have a unique role in obesity-induced adipose inflammation.</text>
</comment>
<comment type="catalytic activity">
    <reaction evidence="15">
        <text>resolvin D2 + NAD(+) = 7-oxoresolvin D2 + NADH + H(+)</text>
        <dbReference type="Rhea" id="RHEA:53584"/>
        <dbReference type="ChEBI" id="CHEBI:15378"/>
        <dbReference type="ChEBI" id="CHEBI:57540"/>
        <dbReference type="ChEBI" id="CHEBI:57945"/>
        <dbReference type="ChEBI" id="CHEBI:133367"/>
        <dbReference type="ChEBI" id="CHEBI:137497"/>
    </reaction>
    <physiologicalReaction direction="left-to-right" evidence="15">
        <dbReference type="Rhea" id="RHEA:53585"/>
    </physiologicalReaction>
</comment>
<comment type="catalytic activity">
    <reaction evidence="20">
        <text>(15S)-hydroxy-(5Z,8Z,11Z,13E)-eicosatetraenoate + NAD(+) = 15-oxo-(5Z,8Z,11Z,13E)-eicosatetraenoate + NADH + H(+)</text>
        <dbReference type="Rhea" id="RHEA:23260"/>
        <dbReference type="ChEBI" id="CHEBI:15378"/>
        <dbReference type="ChEBI" id="CHEBI:57409"/>
        <dbReference type="ChEBI" id="CHEBI:57410"/>
        <dbReference type="ChEBI" id="CHEBI:57540"/>
        <dbReference type="ChEBI" id="CHEBI:57945"/>
        <dbReference type="EC" id="1.1.1.232"/>
    </reaction>
    <physiologicalReaction direction="left-to-right" evidence="20">
        <dbReference type="Rhea" id="RHEA:23261"/>
    </physiologicalReaction>
</comment>
<dbReference type="InterPro" id="IPR002347">
    <property type="entry name" value="SDR_fam"/>
</dbReference>
<comment type="similarity">
    <text evidence="1">Belongs to the short-chain dehydrogenases/reductases (SDR) family.</text>
</comment>
<evidence type="ECO:0000256" key="8">
    <source>
        <dbReference type="ARBA" id="ARBA00045705"/>
    </source>
</evidence>
<accession>A0A0B6YR32</accession>
<evidence type="ECO:0000256" key="21">
    <source>
        <dbReference type="ARBA" id="ARBA00049188"/>
    </source>
</evidence>
<protein>
    <recommendedName>
        <fullName evidence="5">15-hydroxyprostaglandin dehydrogenase [NAD(+)]</fullName>
        <ecNumber evidence="3">1.1.1.141</ecNumber>
        <ecNumber evidence="4">1.1.1.232</ecNumber>
    </recommendedName>
    <alternativeName>
        <fullName evidence="7">Eicosanoid/docosanoid dehydrogenase [NAD(+)]</fullName>
    </alternativeName>
    <alternativeName>
        <fullName evidence="6">Prostaglandin dehydrogenase 1</fullName>
    </alternativeName>
</protein>
<evidence type="ECO:0000256" key="20">
    <source>
        <dbReference type="ARBA" id="ARBA00049151"/>
    </source>
</evidence>
<evidence type="ECO:0000256" key="18">
    <source>
        <dbReference type="ARBA" id="ARBA00048739"/>
    </source>
</evidence>
<evidence type="ECO:0000256" key="14">
    <source>
        <dbReference type="ARBA" id="ARBA00048170"/>
    </source>
</evidence>
<reference evidence="22" key="1">
    <citation type="submission" date="2014-12" db="EMBL/GenBank/DDBJ databases">
        <title>Insight into the proteome of Arion vulgaris.</title>
        <authorList>
            <person name="Aradska J."/>
            <person name="Bulat T."/>
            <person name="Smidak R."/>
            <person name="Sarate P."/>
            <person name="Gangsoo J."/>
            <person name="Sialana F."/>
            <person name="Bilban M."/>
            <person name="Lubec G."/>
        </authorList>
    </citation>
    <scope>NUCLEOTIDE SEQUENCE</scope>
    <source>
        <tissue evidence="22">Skin</tissue>
    </source>
</reference>
<organism evidence="22">
    <name type="scientific">Arion vulgaris</name>
    <dbReference type="NCBI Taxonomy" id="1028688"/>
    <lineage>
        <taxon>Eukaryota</taxon>
        <taxon>Metazoa</taxon>
        <taxon>Spiralia</taxon>
        <taxon>Lophotrochozoa</taxon>
        <taxon>Mollusca</taxon>
        <taxon>Gastropoda</taxon>
        <taxon>Heterobranchia</taxon>
        <taxon>Euthyneura</taxon>
        <taxon>Panpulmonata</taxon>
        <taxon>Eupulmonata</taxon>
        <taxon>Stylommatophora</taxon>
        <taxon>Helicina</taxon>
        <taxon>Arionoidea</taxon>
        <taxon>Arionidae</taxon>
        <taxon>Arion</taxon>
    </lineage>
</organism>
<dbReference type="EC" id="1.1.1.232" evidence="4"/>
<evidence type="ECO:0000256" key="19">
    <source>
        <dbReference type="ARBA" id="ARBA00048921"/>
    </source>
</evidence>
<evidence type="ECO:0000256" key="4">
    <source>
        <dbReference type="ARBA" id="ARBA00039060"/>
    </source>
</evidence>
<dbReference type="EMBL" id="HACG01011035">
    <property type="protein sequence ID" value="CEK57900.1"/>
    <property type="molecule type" value="Transcribed_RNA"/>
</dbReference>
<evidence type="ECO:0000256" key="15">
    <source>
        <dbReference type="ARBA" id="ARBA00048393"/>
    </source>
</evidence>
<proteinExistence type="inferred from homology"/>
<dbReference type="PANTHER" id="PTHR44229">
    <property type="entry name" value="15-HYDROXYPROSTAGLANDIN DEHYDROGENASE [NAD(+)]"/>
    <property type="match status" value="1"/>
</dbReference>
<evidence type="ECO:0000256" key="12">
    <source>
        <dbReference type="ARBA" id="ARBA00048140"/>
    </source>
</evidence>